<name>A0A370GXR3_9NOCA</name>
<dbReference type="Pfam" id="PF13828">
    <property type="entry name" value="DUF4190"/>
    <property type="match status" value="1"/>
</dbReference>
<evidence type="ECO:0000259" key="3">
    <source>
        <dbReference type="Pfam" id="PF13828"/>
    </source>
</evidence>
<sequence>MGPQWAGGHFLAGDADRELAVEGLKQNFQAGRITAEELSERIGQALNARTFGDLDRTMVGLPWARPNSPVFPGAPYAGPGMRRRQRGLGITAFVLGVCGFICGITAVPAVVLGVVALAIDTERDDKGFAIAGVAVGALWMAIFGWFFFT</sequence>
<feature type="domain" description="DUF1707" evidence="2">
    <location>
        <begin position="12"/>
        <end position="62"/>
    </location>
</feature>
<proteinExistence type="predicted"/>
<keyword evidence="1" id="KW-0812">Transmembrane</keyword>
<reference evidence="4 5" key="1">
    <citation type="submission" date="2018-07" db="EMBL/GenBank/DDBJ databases">
        <title>Genomic Encyclopedia of Type Strains, Phase IV (KMG-IV): sequencing the most valuable type-strain genomes for metagenomic binning, comparative biology and taxonomic classification.</title>
        <authorList>
            <person name="Goeker M."/>
        </authorList>
    </citation>
    <scope>NUCLEOTIDE SEQUENCE [LARGE SCALE GENOMIC DNA]</scope>
    <source>
        <strain evidence="4 5">DSM 44952</strain>
    </source>
</reference>
<dbReference type="AlphaFoldDB" id="A0A370GXR3"/>
<evidence type="ECO:0000313" key="5">
    <source>
        <dbReference type="Proteomes" id="UP000255355"/>
    </source>
</evidence>
<gene>
    <name evidence="4" type="ORF">DFR68_108275</name>
</gene>
<dbReference type="OrthoDB" id="4374883at2"/>
<organism evidence="4 5">
    <name type="scientific">Nocardia mexicana</name>
    <dbReference type="NCBI Taxonomy" id="279262"/>
    <lineage>
        <taxon>Bacteria</taxon>
        <taxon>Bacillati</taxon>
        <taxon>Actinomycetota</taxon>
        <taxon>Actinomycetes</taxon>
        <taxon>Mycobacteriales</taxon>
        <taxon>Nocardiaceae</taxon>
        <taxon>Nocardia</taxon>
    </lineage>
</organism>
<accession>A0A370GXR3</accession>
<keyword evidence="5" id="KW-1185">Reference proteome</keyword>
<dbReference type="STRING" id="1210089.GCA_001613165_04393"/>
<dbReference type="Pfam" id="PF08044">
    <property type="entry name" value="DUF1707"/>
    <property type="match status" value="1"/>
</dbReference>
<protein>
    <submittedName>
        <fullName evidence="4">Uncharacterized protein DUF4190</fullName>
    </submittedName>
</protein>
<dbReference type="RefSeq" id="WP_068022632.1">
    <property type="nucleotide sequence ID" value="NZ_QQAZ01000008.1"/>
</dbReference>
<feature type="transmembrane region" description="Helical" evidence="1">
    <location>
        <begin position="128"/>
        <end position="148"/>
    </location>
</feature>
<keyword evidence="1" id="KW-0472">Membrane</keyword>
<keyword evidence="1" id="KW-1133">Transmembrane helix</keyword>
<dbReference type="InterPro" id="IPR012551">
    <property type="entry name" value="DUF1707_SHOCT-like"/>
</dbReference>
<evidence type="ECO:0000259" key="2">
    <source>
        <dbReference type="Pfam" id="PF08044"/>
    </source>
</evidence>
<comment type="caution">
    <text evidence="4">The sequence shown here is derived from an EMBL/GenBank/DDBJ whole genome shotgun (WGS) entry which is preliminary data.</text>
</comment>
<dbReference type="EMBL" id="QQAZ01000008">
    <property type="protein sequence ID" value="RDI48442.1"/>
    <property type="molecule type" value="Genomic_DNA"/>
</dbReference>
<feature type="transmembrane region" description="Helical" evidence="1">
    <location>
        <begin position="90"/>
        <end position="116"/>
    </location>
</feature>
<evidence type="ECO:0000313" key="4">
    <source>
        <dbReference type="EMBL" id="RDI48442.1"/>
    </source>
</evidence>
<dbReference type="Proteomes" id="UP000255355">
    <property type="component" value="Unassembled WGS sequence"/>
</dbReference>
<evidence type="ECO:0000256" key="1">
    <source>
        <dbReference type="SAM" id="Phobius"/>
    </source>
</evidence>
<dbReference type="InterPro" id="IPR025241">
    <property type="entry name" value="DUF4190"/>
</dbReference>
<feature type="domain" description="DUF4190" evidence="3">
    <location>
        <begin position="88"/>
        <end position="143"/>
    </location>
</feature>